<evidence type="ECO:0000313" key="10">
    <source>
        <dbReference type="RefSeq" id="XP_022251796.1"/>
    </source>
</evidence>
<accession>A0ABM1T7E0</accession>
<feature type="domain" description="ELP1 N-terminal second beta-propeller" evidence="7">
    <location>
        <begin position="380"/>
        <end position="677"/>
    </location>
</feature>
<comment type="subcellular location">
    <subcellularLocation>
        <location evidence="1">Cytoplasm</location>
    </subcellularLocation>
</comment>
<evidence type="ECO:0000256" key="1">
    <source>
        <dbReference type="ARBA" id="ARBA00004496"/>
    </source>
</evidence>
<evidence type="ECO:0000256" key="2">
    <source>
        <dbReference type="ARBA" id="ARBA00005043"/>
    </source>
</evidence>
<dbReference type="Proteomes" id="UP000694941">
    <property type="component" value="Unplaced"/>
</dbReference>
<dbReference type="Pfam" id="PF04762">
    <property type="entry name" value="Beta-prop_ELP1_1st"/>
    <property type="match status" value="1"/>
</dbReference>
<comment type="similarity">
    <text evidence="3">Belongs to the ELP1/IKA1 family.</text>
</comment>
<feature type="domain" description="ELP1 alpha-solenoid" evidence="8">
    <location>
        <begin position="730"/>
        <end position="826"/>
    </location>
</feature>
<dbReference type="Pfam" id="PF23925">
    <property type="entry name" value="A-sol_ELP1"/>
    <property type="match status" value="1"/>
</dbReference>
<organism evidence="9 10">
    <name type="scientific">Limulus polyphemus</name>
    <name type="common">Atlantic horseshoe crab</name>
    <dbReference type="NCBI Taxonomy" id="6850"/>
    <lineage>
        <taxon>Eukaryota</taxon>
        <taxon>Metazoa</taxon>
        <taxon>Ecdysozoa</taxon>
        <taxon>Arthropoda</taxon>
        <taxon>Chelicerata</taxon>
        <taxon>Merostomata</taxon>
        <taxon>Xiphosura</taxon>
        <taxon>Limulidae</taxon>
        <taxon>Limulus</taxon>
    </lineage>
</organism>
<dbReference type="SUPFAM" id="SSF69322">
    <property type="entry name" value="Tricorn protease domain 2"/>
    <property type="match status" value="1"/>
</dbReference>
<dbReference type="InterPro" id="IPR056164">
    <property type="entry name" value="Beta-prop_ELP1_1st"/>
</dbReference>
<dbReference type="Pfam" id="PF23797">
    <property type="entry name" value="Beta-prop_ELP1_2nd"/>
    <property type="match status" value="1"/>
</dbReference>
<evidence type="ECO:0000259" key="8">
    <source>
        <dbReference type="Pfam" id="PF23925"/>
    </source>
</evidence>
<evidence type="ECO:0000313" key="9">
    <source>
        <dbReference type="Proteomes" id="UP000694941"/>
    </source>
</evidence>
<evidence type="ECO:0000256" key="3">
    <source>
        <dbReference type="ARBA" id="ARBA00006086"/>
    </source>
</evidence>
<keyword evidence="4" id="KW-0963">Cytoplasm</keyword>
<dbReference type="GeneID" id="106467874"/>
<feature type="domain" description="ELP1 first N-terminal beta-propeller" evidence="6">
    <location>
        <begin position="1"/>
        <end position="339"/>
    </location>
</feature>
<evidence type="ECO:0000259" key="6">
    <source>
        <dbReference type="Pfam" id="PF04762"/>
    </source>
</evidence>
<keyword evidence="9" id="KW-1185">Reference proteome</keyword>
<comment type="pathway">
    <text evidence="2">tRNA modification; 5-methoxycarbonylmethyl-2-thiouridine-tRNA biosynthesis.</text>
</comment>
<dbReference type="PANTHER" id="PTHR12747">
    <property type="entry name" value="ELONGATOR COMPLEX PROTEIN 1"/>
    <property type="match status" value="1"/>
</dbReference>
<dbReference type="InterPro" id="IPR006849">
    <property type="entry name" value="Elp1"/>
</dbReference>
<evidence type="ECO:0000256" key="4">
    <source>
        <dbReference type="ARBA" id="ARBA00022490"/>
    </source>
</evidence>
<sequence>MKNLKLIYVTQVEHKTLKCDEVSKVCVNSESHVVYIVSKENLYAVSAETGEFLTSLEPGIVVAFTYLYEQQSLCIAMENGNLFLVNIFTKAVECVGFVQGGLLATSWSPDQEIIIFLTAQGTLVLMTKDFDTVLEKSLHSKELGEIQPVTVGWGSKETQFHGSEGKQAAKLQQQTTQHVLTWDDRQTRISWRGDGQFFCTSFIDPEKGCRKLNIWNREAVLQYTAEEVDGLEHPLDWRPSGNLITSSQTKLNKHDIVFFEKNGLRHGEFTLPFPPGSFKIKEVLWNSESTILTIWGQLIQEKNGYNEHRILLWTTSNYHWYLKQSLSFNKYHVTAVLWDVIDPYMLHVTCSGGHYLCYKWTWMVNHSKSYSSDDNACVAVIDGAHLKVTPFRQTVIPPPMCAYELEFPDTISQVVFPPKIASNYDMLVVLSDGRIALCNKKDSSTTQEDCCVIVKNAGQNGFKKQGLVHCVTSLFRVQWSDNINVPLIPMCIHHWTCVAGDTVVCASPVQGRTALLSVNLKNHNTDSEKVLGRLISMLKASLLNMCTNNDGDIVALQLTDGLVLKYILDTEVITPWATDQGDLQFPQPCSTMAVCKVAGKDRVLGLTERFYFYCDNVQLSSSCTSFCCNRDFLFITTHDHTLRSLSLSHELPQIMEGSLVHDNKDNIRHLERGSRIVVTVPYDTKVILQMPRGNIECIHPRSLVLAKILSLLDKYCSYGKSEDKLKHGKQKKLKYLLGVLTAHVKKKQPELEDALVKIKKLKDSTSNCEITPLVSADEALKYLLYMVNVNKLFDVALGTYSFDMVLMVAEKTQKDPKEYLPFLNELQQLDPTYQKYKIDLHLCRFRKSLHHLCKCGK</sequence>
<proteinExistence type="inferred from homology"/>
<dbReference type="InterPro" id="IPR056167">
    <property type="entry name" value="A-sol_ELP1"/>
</dbReference>
<evidence type="ECO:0000259" key="7">
    <source>
        <dbReference type="Pfam" id="PF23797"/>
    </source>
</evidence>
<evidence type="ECO:0000256" key="5">
    <source>
        <dbReference type="ARBA" id="ARBA00022694"/>
    </source>
</evidence>
<dbReference type="RefSeq" id="XP_022251796.1">
    <property type="nucleotide sequence ID" value="XM_022396088.1"/>
</dbReference>
<dbReference type="InterPro" id="IPR056165">
    <property type="entry name" value="Beta-prop_ELP1_2nd"/>
</dbReference>
<dbReference type="PANTHER" id="PTHR12747:SF0">
    <property type="entry name" value="ELONGATOR COMPLEX PROTEIN 1"/>
    <property type="match status" value="1"/>
</dbReference>
<name>A0ABM1T7E0_LIMPO</name>
<protein>
    <submittedName>
        <fullName evidence="10">Elongator complex protein 1-like isoform X2</fullName>
    </submittedName>
</protein>
<reference evidence="10" key="1">
    <citation type="submission" date="2025-08" db="UniProtKB">
        <authorList>
            <consortium name="RefSeq"/>
        </authorList>
    </citation>
    <scope>IDENTIFICATION</scope>
    <source>
        <tissue evidence="10">Muscle</tissue>
    </source>
</reference>
<keyword evidence="5" id="KW-0819">tRNA processing</keyword>
<gene>
    <name evidence="10" type="primary">LOC106467874</name>
</gene>